<reference evidence="1 2" key="1">
    <citation type="submission" date="2020-04" db="EMBL/GenBank/DDBJ databases">
        <title>Perkinsus olseni comparative genomics.</title>
        <authorList>
            <person name="Bogema D.R."/>
        </authorList>
    </citation>
    <scope>NUCLEOTIDE SEQUENCE [LARGE SCALE GENOMIC DNA]</scope>
    <source>
        <strain evidence="1">ATCC PRA-205</strain>
    </source>
</reference>
<organism evidence="1 2">
    <name type="scientific">Perkinsus olseni</name>
    <name type="common">Perkinsus atlanticus</name>
    <dbReference type="NCBI Taxonomy" id="32597"/>
    <lineage>
        <taxon>Eukaryota</taxon>
        <taxon>Sar</taxon>
        <taxon>Alveolata</taxon>
        <taxon>Perkinsozoa</taxon>
        <taxon>Perkinsea</taxon>
        <taxon>Perkinsida</taxon>
        <taxon>Perkinsidae</taxon>
        <taxon>Perkinsus</taxon>
    </lineage>
</organism>
<dbReference type="EMBL" id="JABANM010036642">
    <property type="protein sequence ID" value="KAF4688568.1"/>
    <property type="molecule type" value="Genomic_DNA"/>
</dbReference>
<dbReference type="AlphaFoldDB" id="A0A7J6NXN5"/>
<name>A0A7J6NXN5_PEROL</name>
<accession>A0A7J6NXN5</accession>
<evidence type="ECO:0000313" key="2">
    <source>
        <dbReference type="Proteomes" id="UP000574390"/>
    </source>
</evidence>
<evidence type="ECO:0000313" key="1">
    <source>
        <dbReference type="EMBL" id="KAF4688568.1"/>
    </source>
</evidence>
<sequence>MPGRGLAEQVEDLGVLARERMAESQLLLAESDRLRARAVKAAAMVDTVLGRLVIEARESLVAAAGAHYQELQASAASRLGDYPMMARHREARKGRIRDLITDLEVLQQRLKRLERHVGIGRN</sequence>
<dbReference type="Proteomes" id="UP000574390">
    <property type="component" value="Unassembled WGS sequence"/>
</dbReference>
<comment type="caution">
    <text evidence="1">The sequence shown here is derived from an EMBL/GenBank/DDBJ whole genome shotgun (WGS) entry which is preliminary data.</text>
</comment>
<proteinExistence type="predicted"/>
<feature type="non-terminal residue" evidence="1">
    <location>
        <position position="122"/>
    </location>
</feature>
<gene>
    <name evidence="1" type="ORF">FOZ62_016079</name>
</gene>
<protein>
    <submittedName>
        <fullName evidence="1">Uncharacterized protein</fullName>
    </submittedName>
</protein>